<accession>A0A834T1J1</accession>
<dbReference type="EMBL" id="JAAIUW010000010">
    <property type="protein sequence ID" value="KAF7812925.1"/>
    <property type="molecule type" value="Genomic_DNA"/>
</dbReference>
<organism evidence="1 2">
    <name type="scientific">Senna tora</name>
    <dbReference type="NCBI Taxonomy" id="362788"/>
    <lineage>
        <taxon>Eukaryota</taxon>
        <taxon>Viridiplantae</taxon>
        <taxon>Streptophyta</taxon>
        <taxon>Embryophyta</taxon>
        <taxon>Tracheophyta</taxon>
        <taxon>Spermatophyta</taxon>
        <taxon>Magnoliopsida</taxon>
        <taxon>eudicotyledons</taxon>
        <taxon>Gunneridae</taxon>
        <taxon>Pentapetalae</taxon>
        <taxon>rosids</taxon>
        <taxon>fabids</taxon>
        <taxon>Fabales</taxon>
        <taxon>Fabaceae</taxon>
        <taxon>Caesalpinioideae</taxon>
        <taxon>Cassia clade</taxon>
        <taxon>Senna</taxon>
    </lineage>
</organism>
<keyword evidence="2" id="KW-1185">Reference proteome</keyword>
<name>A0A834T1J1_9FABA</name>
<dbReference type="Proteomes" id="UP000634136">
    <property type="component" value="Unassembled WGS sequence"/>
</dbReference>
<reference evidence="1" key="1">
    <citation type="submission" date="2020-09" db="EMBL/GenBank/DDBJ databases">
        <title>Genome-Enabled Discovery of Anthraquinone Biosynthesis in Senna tora.</title>
        <authorList>
            <person name="Kang S.-H."/>
            <person name="Pandey R.P."/>
            <person name="Lee C.-M."/>
            <person name="Sim J.-S."/>
            <person name="Jeong J.-T."/>
            <person name="Choi B.-S."/>
            <person name="Jung M."/>
            <person name="Ginzburg D."/>
            <person name="Zhao K."/>
            <person name="Won S.Y."/>
            <person name="Oh T.-J."/>
            <person name="Yu Y."/>
            <person name="Kim N.-H."/>
            <person name="Lee O.R."/>
            <person name="Lee T.-H."/>
            <person name="Bashyal P."/>
            <person name="Kim T.-S."/>
            <person name="Lee W.-H."/>
            <person name="Kawkins C."/>
            <person name="Kim C.-K."/>
            <person name="Kim J.S."/>
            <person name="Ahn B.O."/>
            <person name="Rhee S.Y."/>
            <person name="Sohng J.K."/>
        </authorList>
    </citation>
    <scope>NUCLEOTIDE SEQUENCE</scope>
    <source>
        <tissue evidence="1">Leaf</tissue>
    </source>
</reference>
<sequence>MVEEACRRFGHQVAETPVGKCCKGVSATWWPKHLCSIGARACLGTGTKPRVFRPPVIFFLKDRTDGTLHG</sequence>
<evidence type="ECO:0000313" key="1">
    <source>
        <dbReference type="EMBL" id="KAF7812925.1"/>
    </source>
</evidence>
<protein>
    <submittedName>
        <fullName evidence="1">Uncharacterized protein</fullName>
    </submittedName>
</protein>
<comment type="caution">
    <text evidence="1">The sequence shown here is derived from an EMBL/GenBank/DDBJ whole genome shotgun (WGS) entry which is preliminary data.</text>
</comment>
<gene>
    <name evidence="1" type="ORF">G2W53_033901</name>
</gene>
<dbReference type="AlphaFoldDB" id="A0A834T1J1"/>
<proteinExistence type="predicted"/>
<evidence type="ECO:0000313" key="2">
    <source>
        <dbReference type="Proteomes" id="UP000634136"/>
    </source>
</evidence>